<dbReference type="SUPFAM" id="SSF88946">
    <property type="entry name" value="Sigma2 domain of RNA polymerase sigma factors"/>
    <property type="match status" value="1"/>
</dbReference>
<evidence type="ECO:0000313" key="9">
    <source>
        <dbReference type="EMBL" id="RFU43024.1"/>
    </source>
</evidence>
<dbReference type="Proteomes" id="UP000261811">
    <property type="component" value="Unassembled WGS sequence"/>
</dbReference>
<dbReference type="InterPro" id="IPR013325">
    <property type="entry name" value="RNA_pol_sigma_r2"/>
</dbReference>
<dbReference type="CDD" id="cd06171">
    <property type="entry name" value="Sigma70_r4"/>
    <property type="match status" value="1"/>
</dbReference>
<dbReference type="SUPFAM" id="SSF54427">
    <property type="entry name" value="NTF2-like"/>
    <property type="match status" value="1"/>
</dbReference>
<dbReference type="Gene3D" id="1.10.10.10">
    <property type="entry name" value="Winged helix-like DNA-binding domain superfamily/Winged helix DNA-binding domain"/>
    <property type="match status" value="1"/>
</dbReference>
<dbReference type="OrthoDB" id="3672769at2"/>
<dbReference type="InterPro" id="IPR014284">
    <property type="entry name" value="RNA_pol_sigma-70_dom"/>
</dbReference>
<dbReference type="InterPro" id="IPR013249">
    <property type="entry name" value="RNA_pol_sigma70_r4_t2"/>
</dbReference>
<dbReference type="NCBIfam" id="TIGR02937">
    <property type="entry name" value="sigma70-ECF"/>
    <property type="match status" value="1"/>
</dbReference>
<accession>A0A372JTD0</accession>
<dbReference type="AlphaFoldDB" id="A0A372JTD0"/>
<evidence type="ECO:0000256" key="2">
    <source>
        <dbReference type="ARBA" id="ARBA00011344"/>
    </source>
</evidence>
<dbReference type="InterPro" id="IPR032710">
    <property type="entry name" value="NTF2-like_dom_sf"/>
</dbReference>
<keyword evidence="5" id="KW-0804">Transcription</keyword>
<comment type="subunit">
    <text evidence="2">Interacts transiently with the RNA polymerase catalytic core formed by RpoA, RpoB, RpoC and RpoZ (2 alpha, 1 beta, 1 beta' and 1 omega subunit) to form the RNA polymerase holoenzyme that can initiate transcription.</text>
</comment>
<dbReference type="GO" id="GO:0003677">
    <property type="term" value="F:DNA binding"/>
    <property type="evidence" value="ECO:0007669"/>
    <property type="project" value="InterPro"/>
</dbReference>
<dbReference type="EMBL" id="QURH01000070">
    <property type="protein sequence ID" value="RFU43024.1"/>
    <property type="molecule type" value="Genomic_DNA"/>
</dbReference>
<dbReference type="InterPro" id="IPR014303">
    <property type="entry name" value="RNA_pol_sigma-70_ECF"/>
</dbReference>
<dbReference type="InterPro" id="IPR036388">
    <property type="entry name" value="WH-like_DNA-bd_sf"/>
</dbReference>
<dbReference type="RefSeq" id="WP_117356023.1">
    <property type="nucleotide sequence ID" value="NZ_QURH01000070.1"/>
</dbReference>
<evidence type="ECO:0000256" key="4">
    <source>
        <dbReference type="ARBA" id="ARBA00023082"/>
    </source>
</evidence>
<dbReference type="NCBIfam" id="NF007214">
    <property type="entry name" value="PRK09636.1"/>
    <property type="match status" value="1"/>
</dbReference>
<dbReference type="Pfam" id="PF12680">
    <property type="entry name" value="SnoaL_2"/>
    <property type="match status" value="1"/>
</dbReference>
<feature type="domain" description="RNA polymerase sigma factor 70 region 4 type 2" evidence="7">
    <location>
        <begin position="111"/>
        <end position="160"/>
    </location>
</feature>
<dbReference type="Gene3D" id="3.10.450.50">
    <property type="match status" value="1"/>
</dbReference>
<evidence type="ECO:0000256" key="1">
    <source>
        <dbReference type="ARBA" id="ARBA00010641"/>
    </source>
</evidence>
<dbReference type="Pfam" id="PF08281">
    <property type="entry name" value="Sigma70_r4_2"/>
    <property type="match status" value="1"/>
</dbReference>
<evidence type="ECO:0000259" key="8">
    <source>
        <dbReference type="Pfam" id="PF12680"/>
    </source>
</evidence>
<evidence type="ECO:0000256" key="5">
    <source>
        <dbReference type="ARBA" id="ARBA00023163"/>
    </source>
</evidence>
<reference evidence="9 10" key="1">
    <citation type="submission" date="2018-08" db="EMBL/GenBank/DDBJ databases">
        <title>Actinomadura jelena sp. nov., a novel Actinomycete isolated from soil in Chad.</title>
        <authorList>
            <person name="Shi L."/>
        </authorList>
    </citation>
    <scope>NUCLEOTIDE SEQUENCE [LARGE SCALE GENOMIC DNA]</scope>
    <source>
        <strain evidence="9 10">NEAU-G17</strain>
    </source>
</reference>
<dbReference type="NCBIfam" id="TIGR02957">
    <property type="entry name" value="SigX4"/>
    <property type="match status" value="1"/>
</dbReference>
<name>A0A372JTD0_9ACTN</name>
<dbReference type="GO" id="GO:0006352">
    <property type="term" value="P:DNA-templated transcription initiation"/>
    <property type="evidence" value="ECO:0007669"/>
    <property type="project" value="InterPro"/>
</dbReference>
<evidence type="ECO:0000259" key="7">
    <source>
        <dbReference type="Pfam" id="PF08281"/>
    </source>
</evidence>
<dbReference type="Pfam" id="PF04542">
    <property type="entry name" value="Sigma70_r2"/>
    <property type="match status" value="1"/>
</dbReference>
<dbReference type="GO" id="GO:0016987">
    <property type="term" value="F:sigma factor activity"/>
    <property type="evidence" value="ECO:0007669"/>
    <property type="project" value="UniProtKB-KW"/>
</dbReference>
<evidence type="ECO:0000259" key="6">
    <source>
        <dbReference type="Pfam" id="PF04542"/>
    </source>
</evidence>
<dbReference type="PANTHER" id="PTHR30173">
    <property type="entry name" value="SIGMA 19 FACTOR"/>
    <property type="match status" value="1"/>
</dbReference>
<dbReference type="InterPro" id="IPR013324">
    <property type="entry name" value="RNA_pol_sigma_r3/r4-like"/>
</dbReference>
<sequence>MRTAAEPVDDPFTAHRRLLFGTAYQLLGSVADAEDVLQDAWLAWNKADRSGVANARAYLVRTVTNLALNRLTSARATRESYVGPWLPEPLLTEPDRAAEEAEAAESVSTAMLVVLETLSPVERAVFVLREVFGFSYAEIAGFVDRPEPSVRQVAHRAREHVRTRRTRFDDDPERRRALTERFMAAASGGDINAVMELLAPDVTAWTDGGGKVTAARRPLHGPDHVARWLLGTLAKPVTAGVTLEAATVNGELAVIAALGGEPIGVVTFDLLDDRVQNLRFQVNPDKLTGLRRA</sequence>
<comment type="caution">
    <text evidence="9">The sequence shown here is derived from an EMBL/GenBank/DDBJ whole genome shotgun (WGS) entry which is preliminary data.</text>
</comment>
<protein>
    <submittedName>
        <fullName evidence="9">RNA polymerase sigma-70 factor</fullName>
    </submittedName>
</protein>
<keyword evidence="4" id="KW-0731">Sigma factor</keyword>
<feature type="domain" description="SnoaL-like" evidence="8">
    <location>
        <begin position="180"/>
        <end position="255"/>
    </location>
</feature>
<keyword evidence="3" id="KW-0805">Transcription regulation</keyword>
<feature type="domain" description="RNA polymerase sigma-70 region 2" evidence="6">
    <location>
        <begin position="12"/>
        <end position="75"/>
    </location>
</feature>
<keyword evidence="10" id="KW-1185">Reference proteome</keyword>
<dbReference type="InterPro" id="IPR037401">
    <property type="entry name" value="SnoaL-like"/>
</dbReference>
<dbReference type="InterPro" id="IPR052704">
    <property type="entry name" value="ECF_Sigma-70_Domain"/>
</dbReference>
<dbReference type="SUPFAM" id="SSF88659">
    <property type="entry name" value="Sigma3 and sigma4 domains of RNA polymerase sigma factors"/>
    <property type="match status" value="1"/>
</dbReference>
<evidence type="ECO:0000313" key="10">
    <source>
        <dbReference type="Proteomes" id="UP000261811"/>
    </source>
</evidence>
<evidence type="ECO:0000256" key="3">
    <source>
        <dbReference type="ARBA" id="ARBA00023015"/>
    </source>
</evidence>
<dbReference type="Gene3D" id="1.10.1740.10">
    <property type="match status" value="1"/>
</dbReference>
<dbReference type="InterPro" id="IPR007627">
    <property type="entry name" value="RNA_pol_sigma70_r2"/>
</dbReference>
<gene>
    <name evidence="9" type="ORF">DZF91_03305</name>
</gene>
<comment type="similarity">
    <text evidence="1">Belongs to the sigma-70 factor family. ECF subfamily.</text>
</comment>
<organism evidence="9 10">
    <name type="scientific">Actinomadura logoneensis</name>
    <dbReference type="NCBI Taxonomy" id="2293572"/>
    <lineage>
        <taxon>Bacteria</taxon>
        <taxon>Bacillati</taxon>
        <taxon>Actinomycetota</taxon>
        <taxon>Actinomycetes</taxon>
        <taxon>Streptosporangiales</taxon>
        <taxon>Thermomonosporaceae</taxon>
        <taxon>Actinomadura</taxon>
    </lineage>
</organism>
<proteinExistence type="inferred from homology"/>
<dbReference type="PANTHER" id="PTHR30173:SF36">
    <property type="entry name" value="ECF RNA POLYMERASE SIGMA FACTOR SIGJ"/>
    <property type="match status" value="1"/>
</dbReference>